<feature type="compositionally biased region" description="Gly residues" evidence="1">
    <location>
        <begin position="819"/>
        <end position="839"/>
    </location>
</feature>
<dbReference type="CDD" id="cd18787">
    <property type="entry name" value="SF2_C_DEAD"/>
    <property type="match status" value="1"/>
</dbReference>
<dbReference type="EnsemblMetazoa" id="AATE005845-RA">
    <property type="protein sequence ID" value="AATE005845-PA.1"/>
    <property type="gene ID" value="AATE005845"/>
</dbReference>
<dbReference type="GO" id="GO:0003724">
    <property type="term" value="F:RNA helicase activity"/>
    <property type="evidence" value="ECO:0007669"/>
    <property type="project" value="InterPro"/>
</dbReference>
<dbReference type="GO" id="GO:0005524">
    <property type="term" value="F:ATP binding"/>
    <property type="evidence" value="ECO:0007669"/>
    <property type="project" value="InterPro"/>
</dbReference>
<dbReference type="PANTHER" id="PTHR47959:SF1">
    <property type="entry name" value="ATP-DEPENDENT RNA HELICASE DBPA"/>
    <property type="match status" value="1"/>
</dbReference>
<evidence type="ECO:0000259" key="4">
    <source>
        <dbReference type="PROSITE" id="PS51195"/>
    </source>
</evidence>
<dbReference type="PANTHER" id="PTHR47959">
    <property type="entry name" value="ATP-DEPENDENT RNA HELICASE RHLE-RELATED"/>
    <property type="match status" value="1"/>
</dbReference>
<dbReference type="STRING" id="41427.A0A182IUQ8"/>
<feature type="compositionally biased region" description="Acidic residues" evidence="1">
    <location>
        <begin position="572"/>
        <end position="584"/>
    </location>
</feature>
<organism evidence="5">
    <name type="scientific">Anopheles atroparvus</name>
    <name type="common">European mosquito</name>
    <dbReference type="NCBI Taxonomy" id="41427"/>
    <lineage>
        <taxon>Eukaryota</taxon>
        <taxon>Metazoa</taxon>
        <taxon>Ecdysozoa</taxon>
        <taxon>Arthropoda</taxon>
        <taxon>Hexapoda</taxon>
        <taxon>Insecta</taxon>
        <taxon>Pterygota</taxon>
        <taxon>Neoptera</taxon>
        <taxon>Endopterygota</taxon>
        <taxon>Diptera</taxon>
        <taxon>Nematocera</taxon>
        <taxon>Culicoidea</taxon>
        <taxon>Culicidae</taxon>
        <taxon>Anophelinae</taxon>
        <taxon>Anopheles</taxon>
    </lineage>
</organism>
<dbReference type="InterPro" id="IPR001650">
    <property type="entry name" value="Helicase_C-like"/>
</dbReference>
<feature type="domain" description="DEAD-box RNA helicase Q" evidence="4">
    <location>
        <begin position="22"/>
        <end position="50"/>
    </location>
</feature>
<feature type="region of interest" description="Disordered" evidence="1">
    <location>
        <begin position="452"/>
        <end position="606"/>
    </location>
</feature>
<evidence type="ECO:0000313" key="5">
    <source>
        <dbReference type="EnsemblMetazoa" id="AATE005845-PA.1"/>
    </source>
</evidence>
<dbReference type="SMART" id="SM00490">
    <property type="entry name" value="HELICc"/>
    <property type="match status" value="1"/>
</dbReference>
<dbReference type="InterPro" id="IPR014001">
    <property type="entry name" value="Helicase_ATP-bd"/>
</dbReference>
<reference evidence="5" key="1">
    <citation type="submission" date="2022-08" db="UniProtKB">
        <authorList>
            <consortium name="EnsemblMetazoa"/>
        </authorList>
    </citation>
    <scope>IDENTIFICATION</scope>
    <source>
        <strain evidence="5">EBRO</strain>
    </source>
</reference>
<feature type="domain" description="Helicase ATP-binding" evidence="2">
    <location>
        <begin position="53"/>
        <end position="223"/>
    </location>
</feature>
<name>A0A182IUQ8_ANOAO</name>
<dbReference type="GO" id="GO:0005829">
    <property type="term" value="C:cytosol"/>
    <property type="evidence" value="ECO:0007669"/>
    <property type="project" value="TreeGrafter"/>
</dbReference>
<feature type="region of interest" description="Disordered" evidence="1">
    <location>
        <begin position="1098"/>
        <end position="1118"/>
    </location>
</feature>
<dbReference type="AlphaFoldDB" id="A0A182IUQ8"/>
<dbReference type="InterPro" id="IPR050079">
    <property type="entry name" value="DEAD_box_RNA_helicase"/>
</dbReference>
<accession>A0A182IUQ8</accession>
<feature type="compositionally biased region" description="Polar residues" evidence="1">
    <location>
        <begin position="851"/>
        <end position="860"/>
    </location>
</feature>
<dbReference type="SUPFAM" id="SSF52540">
    <property type="entry name" value="P-loop containing nucleoside triphosphate hydrolases"/>
    <property type="match status" value="1"/>
</dbReference>
<dbReference type="InterPro" id="IPR014014">
    <property type="entry name" value="RNA_helicase_DEAD_Q_motif"/>
</dbReference>
<feature type="domain" description="Helicase C-terminal" evidence="3">
    <location>
        <begin position="235"/>
        <end position="407"/>
    </location>
</feature>
<sequence>MAGHILNDEKVRTADVALDRSLLFERMPLSDPVKQALARNNFINPSPIQARAIPLARCDFDLLVQAKAGTGKTLVFAITIVESHDPEVAFPQSLTIVPTREIAVQVESVLNRIGAEVSNFKARSFIGGMEISVDRKNLQNCSAVVGTPGRLLHLIKSNVLNTSYIRTLVMDEADTLLDASMRGDINKIVAALPDKRQTIVCSATFYNDRDRELLRYLNEKFIGVTPKREVPLLFGIKQFVRELPDEPDNVKDLLAKVAVLNEIFRQMTFSQCVVFANTTAKAETYCTYLKKSGWPAEVINGAMEQRMRLKAIDDFRSFRSRVLIATNLIARGIDVENVNLVINADVPKDNATYLHRIGRAGRFGTRGIAITLVSGVKDMERFRRILHDIGGNEMFVLKFPRGPQEDIWQFDTYGDRFEKLYASRMEQEIRDKDADQLFLKAMKMLDDTAQAVGEGGQRNGDKGEQSGEVLKLDDSLEKSTSDEETVVEVGREEETAHGCTNGGEEVNGNGSAMDGLSVSMEKLSLDRGQQQQHQQQQQTNGGGDGTTKRLDSLNGNRKKRVDEDNEPHHDADDDETDDGDDDDSSSAPAPKPGPSGKIGTAKPKSDLDEMLLLAAAMGDGGVPRAEGSLSTPVPDPTEGALLLFNGGTTPNGTAIVLATNGARGAADAESDLESSSSLSTNVTEKVEVGSDFNASMSRLNQIPDPRFRQVGSVDCSDLEHSSSSDSESNGGADCPPFEANNDALFAKIMEQKELSVEQQEHQVQLHSIDGCSLEVHDDTISDRGLSRKGTVPDVVPCGISLDPSRLHGGNRSIGEVGLRGGGGAGGGGGPCGHGAVGGRDGQDDGEEEIELNSNTCGSNRGSIFEEEEEVEDVIQANIPKRRIRFQQQDSLEVNSNTVGSNVGSTPEPPEMLDQLEQLPIIAIAADPIIAAIGADRAHHHDDMMEDASSYSSYDSDASNSSFFDDVDRVSVTSAKSTPKENADASNDALMVGAVGGGSLEQIVVNSNSVSVAASPHLFVPSVPTPPLIVSNSIGLSGPGMLGSSTSAMPSVVAPTIPIGTLPTIGIGIGVQPAATAAEEETRSPTTFARLDGIRPMAGTSHAHARQRPTTTATTTLAAPMGDGTHATALYHRVYTLWSNQYWNQLTQINDYVRFASYARRNTYRSP</sequence>
<feature type="compositionally biased region" description="Low complexity" evidence="1">
    <location>
        <begin position="1109"/>
        <end position="1118"/>
    </location>
</feature>
<evidence type="ECO:0000259" key="2">
    <source>
        <dbReference type="PROSITE" id="PS51192"/>
    </source>
</evidence>
<dbReference type="InterPro" id="IPR027417">
    <property type="entry name" value="P-loop_NTPase"/>
</dbReference>
<dbReference type="Gene3D" id="3.40.50.300">
    <property type="entry name" value="P-loop containing nucleotide triphosphate hydrolases"/>
    <property type="match status" value="2"/>
</dbReference>
<dbReference type="Pfam" id="PF00270">
    <property type="entry name" value="DEAD"/>
    <property type="match status" value="1"/>
</dbReference>
<protein>
    <submittedName>
        <fullName evidence="5">Uncharacterized protein</fullName>
    </submittedName>
</protein>
<dbReference type="GO" id="GO:0003676">
    <property type="term" value="F:nucleic acid binding"/>
    <property type="evidence" value="ECO:0007669"/>
    <property type="project" value="InterPro"/>
</dbReference>
<feature type="compositionally biased region" description="Basic and acidic residues" evidence="1">
    <location>
        <begin position="459"/>
        <end position="481"/>
    </location>
</feature>
<dbReference type="SMART" id="SM00487">
    <property type="entry name" value="DEXDc"/>
    <property type="match status" value="1"/>
</dbReference>
<proteinExistence type="predicted"/>
<dbReference type="InterPro" id="IPR011545">
    <property type="entry name" value="DEAD/DEAH_box_helicase_dom"/>
</dbReference>
<feature type="compositionally biased region" description="Basic and acidic residues" evidence="1">
    <location>
        <begin position="560"/>
        <end position="571"/>
    </location>
</feature>
<dbReference type="Pfam" id="PF00271">
    <property type="entry name" value="Helicase_C"/>
    <property type="match status" value="1"/>
</dbReference>
<evidence type="ECO:0000259" key="3">
    <source>
        <dbReference type="PROSITE" id="PS51194"/>
    </source>
</evidence>
<feature type="compositionally biased region" description="Low complexity" evidence="1">
    <location>
        <begin position="529"/>
        <end position="538"/>
    </location>
</feature>
<dbReference type="PROSITE" id="PS51194">
    <property type="entry name" value="HELICASE_CTER"/>
    <property type="match status" value="1"/>
</dbReference>
<feature type="region of interest" description="Disordered" evidence="1">
    <location>
        <begin position="819"/>
        <end position="860"/>
    </location>
</feature>
<dbReference type="PROSITE" id="PS51192">
    <property type="entry name" value="HELICASE_ATP_BIND_1"/>
    <property type="match status" value="1"/>
</dbReference>
<evidence type="ECO:0000256" key="1">
    <source>
        <dbReference type="SAM" id="MobiDB-lite"/>
    </source>
</evidence>
<feature type="region of interest" description="Disordered" evidence="1">
    <location>
        <begin position="713"/>
        <end position="736"/>
    </location>
</feature>
<dbReference type="PROSITE" id="PS51195">
    <property type="entry name" value="Q_MOTIF"/>
    <property type="match status" value="1"/>
</dbReference>
<dbReference type="VEuPathDB" id="VectorBase:AATE005845"/>